<accession>C6LF83</accession>
<protein>
    <submittedName>
        <fullName evidence="2">Uncharacterized protein</fullName>
    </submittedName>
</protein>
<name>C6LF83_9FIRM</name>
<gene>
    <name evidence="2" type="ORF">BRYFOR_07285</name>
</gene>
<dbReference type="AlphaFoldDB" id="C6LF83"/>
<keyword evidence="3" id="KW-1185">Reference proteome</keyword>
<sequence>MHIPVRAEPASVTQSGHDAGAQIFVGAGNVKSRDADEGVRSRTKRKQKYL</sequence>
<reference evidence="2" key="1">
    <citation type="submission" date="2009-07" db="EMBL/GenBank/DDBJ databases">
        <authorList>
            <person name="Weinstock G."/>
            <person name="Sodergren E."/>
            <person name="Clifton S."/>
            <person name="Fulton L."/>
            <person name="Fulton B."/>
            <person name="Courtney L."/>
            <person name="Fronick C."/>
            <person name="Harrison M."/>
            <person name="Strong C."/>
            <person name="Farmer C."/>
            <person name="Delahaunty K."/>
            <person name="Markovic C."/>
            <person name="Hall O."/>
            <person name="Minx P."/>
            <person name="Tomlinson C."/>
            <person name="Mitreva M."/>
            <person name="Nelson J."/>
            <person name="Hou S."/>
            <person name="Wollam A."/>
            <person name="Pepin K.H."/>
            <person name="Johnson M."/>
            <person name="Bhonagiri V."/>
            <person name="Nash W.E."/>
            <person name="Warren W."/>
            <person name="Chinwalla A."/>
            <person name="Mardis E.R."/>
            <person name="Wilson R.K."/>
        </authorList>
    </citation>
    <scope>NUCLEOTIDE SEQUENCE [LARGE SCALE GENOMIC DNA]</scope>
    <source>
        <strain evidence="2">DSM 14469</strain>
    </source>
</reference>
<evidence type="ECO:0000313" key="3">
    <source>
        <dbReference type="Proteomes" id="UP000005561"/>
    </source>
</evidence>
<feature type="region of interest" description="Disordered" evidence="1">
    <location>
        <begin position="25"/>
        <end position="50"/>
    </location>
</feature>
<proteinExistence type="predicted"/>
<dbReference type="EMBL" id="ACCL02000009">
    <property type="protein sequence ID" value="EET60822.1"/>
    <property type="molecule type" value="Genomic_DNA"/>
</dbReference>
<feature type="compositionally biased region" description="Basic and acidic residues" evidence="1">
    <location>
        <begin position="31"/>
        <end position="40"/>
    </location>
</feature>
<dbReference type="Proteomes" id="UP000005561">
    <property type="component" value="Unassembled WGS sequence"/>
</dbReference>
<evidence type="ECO:0000313" key="2">
    <source>
        <dbReference type="EMBL" id="EET60822.1"/>
    </source>
</evidence>
<comment type="caution">
    <text evidence="2">The sequence shown here is derived from an EMBL/GenBank/DDBJ whole genome shotgun (WGS) entry which is preliminary data.</text>
</comment>
<organism evidence="2 3">
    <name type="scientific">Marvinbryantia formatexigens DSM 14469</name>
    <dbReference type="NCBI Taxonomy" id="478749"/>
    <lineage>
        <taxon>Bacteria</taxon>
        <taxon>Bacillati</taxon>
        <taxon>Bacillota</taxon>
        <taxon>Clostridia</taxon>
        <taxon>Lachnospirales</taxon>
        <taxon>Lachnospiraceae</taxon>
        <taxon>Marvinbryantia</taxon>
    </lineage>
</organism>
<evidence type="ECO:0000256" key="1">
    <source>
        <dbReference type="SAM" id="MobiDB-lite"/>
    </source>
</evidence>
<feature type="compositionally biased region" description="Basic residues" evidence="1">
    <location>
        <begin position="41"/>
        <end position="50"/>
    </location>
</feature>
<feature type="region of interest" description="Disordered" evidence="1">
    <location>
        <begin position="1"/>
        <end position="20"/>
    </location>
</feature>